<dbReference type="GO" id="GO:0016020">
    <property type="term" value="C:membrane"/>
    <property type="evidence" value="ECO:0007669"/>
    <property type="project" value="UniProtKB-SubCell"/>
</dbReference>
<organism evidence="8 9">
    <name type="scientific">Dioscorea cayennensis subsp. rotundata</name>
    <name type="common">White Guinea yam</name>
    <name type="synonym">Dioscorea rotundata</name>
    <dbReference type="NCBI Taxonomy" id="55577"/>
    <lineage>
        <taxon>Eukaryota</taxon>
        <taxon>Viridiplantae</taxon>
        <taxon>Streptophyta</taxon>
        <taxon>Embryophyta</taxon>
        <taxon>Tracheophyta</taxon>
        <taxon>Spermatophyta</taxon>
        <taxon>Magnoliopsida</taxon>
        <taxon>Liliopsida</taxon>
        <taxon>Dioscoreales</taxon>
        <taxon>Dioscoreaceae</taxon>
        <taxon>Dioscorea</taxon>
    </lineage>
</organism>
<accession>A0AB40BP99</accession>
<comment type="similarity">
    <text evidence="2">Belongs to the major facilitator superfamily. Proton-dependent oligopeptide transporter (POT/PTR) (TC 2.A.17) family.</text>
</comment>
<gene>
    <name evidence="9" type="primary">LOC120264771</name>
</gene>
<evidence type="ECO:0000256" key="4">
    <source>
        <dbReference type="ARBA" id="ARBA00022989"/>
    </source>
</evidence>
<keyword evidence="3 7" id="KW-0812">Transmembrane</keyword>
<dbReference type="InterPro" id="IPR036259">
    <property type="entry name" value="MFS_trans_sf"/>
</dbReference>
<dbReference type="Pfam" id="PF00854">
    <property type="entry name" value="PTR2"/>
    <property type="match status" value="1"/>
</dbReference>
<dbReference type="SUPFAM" id="SSF103473">
    <property type="entry name" value="MFS general substrate transporter"/>
    <property type="match status" value="1"/>
</dbReference>
<feature type="transmembrane region" description="Helical" evidence="7">
    <location>
        <begin position="174"/>
        <end position="199"/>
    </location>
</feature>
<dbReference type="InterPro" id="IPR000109">
    <property type="entry name" value="POT_fam"/>
</dbReference>
<dbReference type="Proteomes" id="UP001515500">
    <property type="component" value="Chromosome 7"/>
</dbReference>
<reference evidence="9" key="1">
    <citation type="submission" date="2025-08" db="UniProtKB">
        <authorList>
            <consortium name="RefSeq"/>
        </authorList>
    </citation>
    <scope>IDENTIFICATION</scope>
</reference>
<feature type="transmembrane region" description="Helical" evidence="7">
    <location>
        <begin position="70"/>
        <end position="89"/>
    </location>
</feature>
<keyword evidence="4 7" id="KW-1133">Transmembrane helix</keyword>
<feature type="transmembrane region" description="Helical" evidence="7">
    <location>
        <begin position="29"/>
        <end position="50"/>
    </location>
</feature>
<evidence type="ECO:0000256" key="2">
    <source>
        <dbReference type="ARBA" id="ARBA00005982"/>
    </source>
</evidence>
<feature type="transmembrane region" description="Helical" evidence="7">
    <location>
        <begin position="479"/>
        <end position="501"/>
    </location>
</feature>
<evidence type="ECO:0000256" key="5">
    <source>
        <dbReference type="ARBA" id="ARBA00023136"/>
    </source>
</evidence>
<feature type="transmembrane region" description="Helical" evidence="7">
    <location>
        <begin position="96"/>
        <end position="120"/>
    </location>
</feature>
<comment type="subcellular location">
    <subcellularLocation>
        <location evidence="1">Membrane</location>
        <topology evidence="1">Multi-pass membrane protein</topology>
    </subcellularLocation>
</comment>
<feature type="transmembrane region" description="Helical" evidence="7">
    <location>
        <begin position="132"/>
        <end position="153"/>
    </location>
</feature>
<name>A0AB40BP99_DIOCR</name>
<dbReference type="GeneID" id="120264771"/>
<dbReference type="RefSeq" id="XP_039128532.1">
    <property type="nucleotide sequence ID" value="XM_039272598.1"/>
</dbReference>
<feature type="transmembrane region" description="Helical" evidence="7">
    <location>
        <begin position="358"/>
        <end position="378"/>
    </location>
</feature>
<dbReference type="GO" id="GO:0022857">
    <property type="term" value="F:transmembrane transporter activity"/>
    <property type="evidence" value="ECO:0007669"/>
    <property type="project" value="InterPro"/>
</dbReference>
<dbReference type="AlphaFoldDB" id="A0AB40BP99"/>
<evidence type="ECO:0000313" key="8">
    <source>
        <dbReference type="Proteomes" id="UP001515500"/>
    </source>
</evidence>
<protein>
    <submittedName>
        <fullName evidence="9">Protein NRT1/ PTR FAMILY 2.6-like isoform X1</fullName>
    </submittedName>
</protein>
<keyword evidence="5 7" id="KW-0472">Membrane</keyword>
<dbReference type="Gene3D" id="1.20.1250.20">
    <property type="entry name" value="MFS general substrate transporter like domains"/>
    <property type="match status" value="1"/>
</dbReference>
<evidence type="ECO:0000256" key="6">
    <source>
        <dbReference type="SAM" id="MobiDB-lite"/>
    </source>
</evidence>
<sequence length="556" mass="61189">MAGEEQDVQTQPHAAHDHESRTPAKQGGWITIPFILGNAFGLALVLSGVMGNFTVYLVKCYNFKRMDAALLTNIMYGTSSFLPLLGAILSDSFFGCFLIVAFSTVASLCCIIILTITAGIKALRPPNTYTQATSGQLAVLYTGIVLYTIGAAGTRFSMMKLGVDQLSNVGDQDVFFNWSFIVLYGAVAIGSTVIVYVEYSISWELGFGICLTVTALAVLSFLLGIKYYLISRPKRNPFMTMARVVIAGVRKRKLALPEEEAAYYRGLFEKTDQPPFSSFSCMNRAALIQQGDVATDGSIARPWSLCSIEDVNDLKTLIRIVPLWTSNVFLSISIATQASLSVLQALTMDRSLGSHFSVPAGSFSIATLLAICLTLFILDRGIYPLCHHLTSYTPTPLQRVGIGQAFNIAAMVASVHIEHRRSIIVHEHQAENQPDWIVPMSAFWLVLPYVFIGIGEAFHFPGQISFYYQEFPKSLKSTAIGIVAVLMSIGFYLSMAVLAVVRRATSWLPDNLNSSRLGNVYWMLTLVASINFFYFILCAKFYKKQSDDKHVVGAVN</sequence>
<feature type="transmembrane region" description="Helical" evidence="7">
    <location>
        <begin position="205"/>
        <end position="229"/>
    </location>
</feature>
<feature type="transmembrane region" description="Helical" evidence="7">
    <location>
        <begin position="521"/>
        <end position="542"/>
    </location>
</feature>
<feature type="transmembrane region" description="Helical" evidence="7">
    <location>
        <begin position="328"/>
        <end position="346"/>
    </location>
</feature>
<evidence type="ECO:0000256" key="7">
    <source>
        <dbReference type="SAM" id="Phobius"/>
    </source>
</evidence>
<proteinExistence type="inferred from homology"/>
<dbReference type="PANTHER" id="PTHR11654">
    <property type="entry name" value="OLIGOPEPTIDE TRANSPORTER-RELATED"/>
    <property type="match status" value="1"/>
</dbReference>
<feature type="region of interest" description="Disordered" evidence="6">
    <location>
        <begin position="1"/>
        <end position="23"/>
    </location>
</feature>
<keyword evidence="8" id="KW-1185">Reference proteome</keyword>
<feature type="transmembrane region" description="Helical" evidence="7">
    <location>
        <begin position="437"/>
        <end position="458"/>
    </location>
</feature>
<evidence type="ECO:0000313" key="9">
    <source>
        <dbReference type="RefSeq" id="XP_039128532.1"/>
    </source>
</evidence>
<evidence type="ECO:0000256" key="1">
    <source>
        <dbReference type="ARBA" id="ARBA00004141"/>
    </source>
</evidence>
<evidence type="ECO:0000256" key="3">
    <source>
        <dbReference type="ARBA" id="ARBA00022692"/>
    </source>
</evidence>